<feature type="signal peptide" evidence="1">
    <location>
        <begin position="1"/>
        <end position="18"/>
    </location>
</feature>
<sequence>MKNLIMVFAILFSGTLLSQEEITHQLESFSEVKVYNGLKLNLHYADENKAVVTGEKRGDVQFEIEDGILKVKTNIDNIWKEDNTKVDLYFKFIKNIDARQNSSVELPELYKTEVLNLEASEGAEIYAEIEVQDLSVKSLTGGEVEVKGKAETQDVKIRAGGQYYARYLDSRNISISISAGGVADINASEKVDAKVRAGGTVNVYGNPEIIDKDTLFGGKVNRKN</sequence>
<proteinExistence type="predicted"/>
<dbReference type="EMBL" id="FOVL01000008">
    <property type="protein sequence ID" value="SFN56685.1"/>
    <property type="molecule type" value="Genomic_DNA"/>
</dbReference>
<keyword evidence="4" id="KW-1185">Reference proteome</keyword>
<dbReference type="Gene3D" id="2.160.20.120">
    <property type="match status" value="1"/>
</dbReference>
<evidence type="ECO:0000256" key="1">
    <source>
        <dbReference type="SAM" id="SignalP"/>
    </source>
</evidence>
<name>A0A1I5A2D2_9FLAO</name>
<evidence type="ECO:0000313" key="3">
    <source>
        <dbReference type="EMBL" id="SFN56685.1"/>
    </source>
</evidence>
<evidence type="ECO:0000259" key="2">
    <source>
        <dbReference type="Pfam" id="PF10988"/>
    </source>
</evidence>
<reference evidence="3 4" key="1">
    <citation type="submission" date="2016-10" db="EMBL/GenBank/DDBJ databases">
        <authorList>
            <person name="de Groot N.N."/>
        </authorList>
    </citation>
    <scope>NUCLEOTIDE SEQUENCE [LARGE SCALE GENOMIC DNA]</scope>
    <source>
        <strain evidence="3 4">DSM 17794</strain>
    </source>
</reference>
<dbReference type="AlphaFoldDB" id="A0A1I5A2D2"/>
<dbReference type="Pfam" id="PF10988">
    <property type="entry name" value="DUF2807"/>
    <property type="match status" value="1"/>
</dbReference>
<organism evidence="3 4">
    <name type="scientific">Salegentibacter flavus</name>
    <dbReference type="NCBI Taxonomy" id="287099"/>
    <lineage>
        <taxon>Bacteria</taxon>
        <taxon>Pseudomonadati</taxon>
        <taxon>Bacteroidota</taxon>
        <taxon>Flavobacteriia</taxon>
        <taxon>Flavobacteriales</taxon>
        <taxon>Flavobacteriaceae</taxon>
        <taxon>Salegentibacter</taxon>
    </lineage>
</organism>
<protein>
    <submittedName>
        <fullName evidence="3">Putative auto-transporter adhesin, head GIN domain</fullName>
    </submittedName>
</protein>
<accession>A0A1I5A2D2</accession>
<dbReference type="STRING" id="287099.SAMN05660413_01656"/>
<evidence type="ECO:0000313" key="4">
    <source>
        <dbReference type="Proteomes" id="UP000199153"/>
    </source>
</evidence>
<dbReference type="Proteomes" id="UP000199153">
    <property type="component" value="Unassembled WGS sequence"/>
</dbReference>
<dbReference type="InterPro" id="IPR021255">
    <property type="entry name" value="DUF2807"/>
</dbReference>
<feature type="domain" description="Putative auto-transporter adhesin head GIN" evidence="2">
    <location>
        <begin position="29"/>
        <end position="207"/>
    </location>
</feature>
<feature type="chain" id="PRO_5011624674" evidence="1">
    <location>
        <begin position="19"/>
        <end position="224"/>
    </location>
</feature>
<keyword evidence="1" id="KW-0732">Signal</keyword>
<gene>
    <name evidence="3" type="ORF">SAMN05660413_01656</name>
</gene>